<keyword evidence="2" id="KW-1185">Reference proteome</keyword>
<protein>
    <submittedName>
        <fullName evidence="1">Uncharacterized protein</fullName>
    </submittedName>
</protein>
<comment type="caution">
    <text evidence="1">The sequence shown here is derived from an EMBL/GenBank/DDBJ whole genome shotgun (WGS) entry which is preliminary data.</text>
</comment>
<sequence length="158" mass="17508">MKKGKKALIILCIHVSSTQELNLSQLPSVVDPSPALPTPGQRQASEAFFWSFLLLQALQDGQIDQHPQNQFAPPEQFLQQITNEPIPELPRLTPYLNSLWTPKEHIAPQFIPEVDPVTYNGGTSITLVGDPDLSVLQDSHLHQELPPCPYVLSCLLGV</sequence>
<dbReference type="Proteomes" id="UP001165960">
    <property type="component" value="Unassembled WGS sequence"/>
</dbReference>
<gene>
    <name evidence="1" type="ORF">DSO57_1027437</name>
</gene>
<accession>A0ACC2UM36</accession>
<evidence type="ECO:0000313" key="2">
    <source>
        <dbReference type="Proteomes" id="UP001165960"/>
    </source>
</evidence>
<proteinExistence type="predicted"/>
<evidence type="ECO:0000313" key="1">
    <source>
        <dbReference type="EMBL" id="KAJ9087997.1"/>
    </source>
</evidence>
<organism evidence="1 2">
    <name type="scientific">Entomophthora muscae</name>
    <dbReference type="NCBI Taxonomy" id="34485"/>
    <lineage>
        <taxon>Eukaryota</taxon>
        <taxon>Fungi</taxon>
        <taxon>Fungi incertae sedis</taxon>
        <taxon>Zoopagomycota</taxon>
        <taxon>Entomophthoromycotina</taxon>
        <taxon>Entomophthoromycetes</taxon>
        <taxon>Entomophthorales</taxon>
        <taxon>Entomophthoraceae</taxon>
        <taxon>Entomophthora</taxon>
    </lineage>
</organism>
<reference evidence="1" key="1">
    <citation type="submission" date="2022-04" db="EMBL/GenBank/DDBJ databases">
        <title>Genome of the entomopathogenic fungus Entomophthora muscae.</title>
        <authorList>
            <person name="Elya C."/>
            <person name="Lovett B.R."/>
            <person name="Lee E."/>
            <person name="Macias A.M."/>
            <person name="Hajek A.E."/>
            <person name="De Bivort B.L."/>
            <person name="Kasson M.T."/>
            <person name="De Fine Licht H.H."/>
            <person name="Stajich J.E."/>
        </authorList>
    </citation>
    <scope>NUCLEOTIDE SEQUENCE</scope>
    <source>
        <strain evidence="1">Berkeley</strain>
    </source>
</reference>
<name>A0ACC2UM36_9FUNG</name>
<dbReference type="EMBL" id="QTSX02000167">
    <property type="protein sequence ID" value="KAJ9087997.1"/>
    <property type="molecule type" value="Genomic_DNA"/>
</dbReference>